<feature type="repeat" description="WD" evidence="9">
    <location>
        <begin position="247"/>
        <end position="288"/>
    </location>
</feature>
<dbReference type="InterPro" id="IPR015943">
    <property type="entry name" value="WD40/YVTN_repeat-like_dom_sf"/>
</dbReference>
<keyword evidence="12" id="KW-1185">Reference proteome</keyword>
<keyword evidence="2 9" id="KW-0853">WD repeat</keyword>
<keyword evidence="6 8" id="KW-0863">Zinc-finger</keyword>
<dbReference type="InterPro" id="IPR013083">
    <property type="entry name" value="Znf_RING/FYVE/PHD"/>
</dbReference>
<dbReference type="FunFam" id="3.30.40.10:FF:000105">
    <property type="entry name" value="WD repeat and FYVE domain-containing protein 2"/>
    <property type="match status" value="1"/>
</dbReference>
<gene>
    <name evidence="11" type="ORF">HOLleu_27068</name>
</gene>
<dbReference type="SUPFAM" id="SSF50978">
    <property type="entry name" value="WD40 repeat-like"/>
    <property type="match status" value="1"/>
</dbReference>
<dbReference type="PROSITE" id="PS50178">
    <property type="entry name" value="ZF_FYVE"/>
    <property type="match status" value="1"/>
</dbReference>
<dbReference type="Proteomes" id="UP001152320">
    <property type="component" value="Chromosome 13"/>
</dbReference>
<dbReference type="Gene3D" id="3.30.40.10">
    <property type="entry name" value="Zinc/RING finger domain, C3HC4 (zinc finger)"/>
    <property type="match status" value="1"/>
</dbReference>
<keyword evidence="3" id="KW-0479">Metal-binding</keyword>
<dbReference type="SMART" id="SM00064">
    <property type="entry name" value="FYVE"/>
    <property type="match status" value="1"/>
</dbReference>
<dbReference type="PRINTS" id="PR00320">
    <property type="entry name" value="GPROTEINBRPT"/>
</dbReference>
<name>A0A9Q1BPU3_HOLLE</name>
<dbReference type="GO" id="GO:0008270">
    <property type="term" value="F:zinc ion binding"/>
    <property type="evidence" value="ECO:0007669"/>
    <property type="project" value="UniProtKB-KW"/>
</dbReference>
<evidence type="ECO:0000259" key="10">
    <source>
        <dbReference type="PROSITE" id="PS50178"/>
    </source>
</evidence>
<evidence type="ECO:0000256" key="1">
    <source>
        <dbReference type="ARBA" id="ARBA00004412"/>
    </source>
</evidence>
<evidence type="ECO:0000256" key="5">
    <source>
        <dbReference type="ARBA" id="ARBA00022753"/>
    </source>
</evidence>
<evidence type="ECO:0000313" key="12">
    <source>
        <dbReference type="Proteomes" id="UP001152320"/>
    </source>
</evidence>
<dbReference type="InterPro" id="IPR000306">
    <property type="entry name" value="Znf_FYVE"/>
</dbReference>
<dbReference type="InterPro" id="IPR036322">
    <property type="entry name" value="WD40_repeat_dom_sf"/>
</dbReference>
<dbReference type="Pfam" id="PF01363">
    <property type="entry name" value="FYVE"/>
    <property type="match status" value="1"/>
</dbReference>
<reference evidence="11" key="1">
    <citation type="submission" date="2021-10" db="EMBL/GenBank/DDBJ databases">
        <title>Tropical sea cucumber genome reveals ecological adaptation and Cuvierian tubules defense mechanism.</title>
        <authorList>
            <person name="Chen T."/>
        </authorList>
    </citation>
    <scope>NUCLEOTIDE SEQUENCE</scope>
    <source>
        <strain evidence="11">Nanhai2018</strain>
        <tissue evidence="11">Muscle</tissue>
    </source>
</reference>
<dbReference type="InterPro" id="IPR017455">
    <property type="entry name" value="Znf_FYVE-rel"/>
</dbReference>
<dbReference type="InterPro" id="IPR001680">
    <property type="entry name" value="WD40_rpt"/>
</dbReference>
<dbReference type="Pfam" id="PF00400">
    <property type="entry name" value="WD40"/>
    <property type="match status" value="4"/>
</dbReference>
<feature type="domain" description="FYVE-type" evidence="10">
    <location>
        <begin position="290"/>
        <end position="361"/>
    </location>
</feature>
<dbReference type="InterPro" id="IPR020472">
    <property type="entry name" value="WD40_PAC1"/>
</dbReference>
<dbReference type="SUPFAM" id="SSF57903">
    <property type="entry name" value="FYVE/PHD zinc finger"/>
    <property type="match status" value="1"/>
</dbReference>
<dbReference type="PANTHER" id="PTHR46189">
    <property type="entry name" value="LD41958P"/>
    <property type="match status" value="1"/>
</dbReference>
<dbReference type="EMBL" id="JAIZAY010000013">
    <property type="protein sequence ID" value="KAJ8030607.1"/>
    <property type="molecule type" value="Genomic_DNA"/>
</dbReference>
<dbReference type="InterPro" id="IPR019775">
    <property type="entry name" value="WD40_repeat_CS"/>
</dbReference>
<evidence type="ECO:0000256" key="9">
    <source>
        <dbReference type="PROSITE-ProRule" id="PRU00221"/>
    </source>
</evidence>
<keyword evidence="7" id="KW-0862">Zinc</keyword>
<dbReference type="SMART" id="SM00320">
    <property type="entry name" value="WD40"/>
    <property type="match status" value="6"/>
</dbReference>
<comment type="subcellular location">
    <subcellularLocation>
        <location evidence="1">Early endosome</location>
    </subcellularLocation>
</comment>
<keyword evidence="5" id="KW-0967">Endosome</keyword>
<dbReference type="PANTHER" id="PTHR46189:SF1">
    <property type="entry name" value="LD41958P"/>
    <property type="match status" value="1"/>
</dbReference>
<protein>
    <submittedName>
        <fullName evidence="11">WD repeat and FYVE domain-containing protein 2</fullName>
    </submittedName>
</protein>
<feature type="repeat" description="WD" evidence="9">
    <location>
        <begin position="208"/>
        <end position="237"/>
    </location>
</feature>
<evidence type="ECO:0000256" key="2">
    <source>
        <dbReference type="ARBA" id="ARBA00022574"/>
    </source>
</evidence>
<dbReference type="OrthoDB" id="63070at2759"/>
<dbReference type="PROSITE" id="PS50082">
    <property type="entry name" value="WD_REPEATS_2"/>
    <property type="match status" value="3"/>
</dbReference>
<dbReference type="CDD" id="cd15718">
    <property type="entry name" value="FYVE_WDFY1_like"/>
    <property type="match status" value="1"/>
</dbReference>
<dbReference type="AlphaFoldDB" id="A0A9Q1BPU3"/>
<evidence type="ECO:0000256" key="6">
    <source>
        <dbReference type="ARBA" id="ARBA00022771"/>
    </source>
</evidence>
<accession>A0A9Q1BPU3</accession>
<dbReference type="Gene3D" id="2.130.10.10">
    <property type="entry name" value="YVTN repeat-like/Quinoprotein amine dehydrogenase"/>
    <property type="match status" value="3"/>
</dbReference>
<comment type="caution">
    <text evidence="11">The sequence shown here is derived from an EMBL/GenBank/DDBJ whole genome shotgun (WGS) entry which is preliminary data.</text>
</comment>
<dbReference type="InterPro" id="IPR011011">
    <property type="entry name" value="Znf_FYVE_PHD"/>
</dbReference>
<dbReference type="PROSITE" id="PS50294">
    <property type="entry name" value="WD_REPEATS_REGION"/>
    <property type="match status" value="2"/>
</dbReference>
<evidence type="ECO:0000256" key="7">
    <source>
        <dbReference type="ARBA" id="ARBA00022833"/>
    </source>
</evidence>
<evidence type="ECO:0000256" key="3">
    <source>
        <dbReference type="ARBA" id="ARBA00022723"/>
    </source>
</evidence>
<evidence type="ECO:0000256" key="4">
    <source>
        <dbReference type="ARBA" id="ARBA00022737"/>
    </source>
</evidence>
<evidence type="ECO:0000256" key="8">
    <source>
        <dbReference type="PROSITE-ProRule" id="PRU00091"/>
    </source>
</evidence>
<dbReference type="PROSITE" id="PS00678">
    <property type="entry name" value="WD_REPEATS_1"/>
    <property type="match status" value="3"/>
</dbReference>
<organism evidence="11 12">
    <name type="scientific">Holothuria leucospilota</name>
    <name type="common">Black long sea cucumber</name>
    <name type="synonym">Mertensiothuria leucospilota</name>
    <dbReference type="NCBI Taxonomy" id="206669"/>
    <lineage>
        <taxon>Eukaryota</taxon>
        <taxon>Metazoa</taxon>
        <taxon>Echinodermata</taxon>
        <taxon>Eleutherozoa</taxon>
        <taxon>Echinozoa</taxon>
        <taxon>Holothuroidea</taxon>
        <taxon>Aspidochirotacea</taxon>
        <taxon>Aspidochirotida</taxon>
        <taxon>Holothuriidae</taxon>
        <taxon>Holothuria</taxon>
    </lineage>
</organism>
<dbReference type="InterPro" id="IPR042234">
    <property type="entry name" value="WDFY1/WDFY2"/>
</dbReference>
<proteinExistence type="predicted"/>
<keyword evidence="4" id="KW-0677">Repeat</keyword>
<dbReference type="GO" id="GO:0005769">
    <property type="term" value="C:early endosome"/>
    <property type="evidence" value="ECO:0007669"/>
    <property type="project" value="UniProtKB-SubCell"/>
</dbReference>
<sequence>MMAESRPKPKSRKPTLISKLEGCGGVVNKAIIIPKEDGIISVSDDRTVRVWLKRDSGMYWPSICHSLPSACSTMEFNTETNRIFIGLDNGSISEFSFSEDYNRIIFRRDYLAHDSRVAGVIFSLMSELVLSVGRDKFLQWHDSETGRRLGGYKLNAWGTCLQFDDESKHTFVGDYSGTITIIRVSDNGHQLITCLNGHSGRYLTFLITGSIRSLAWDKSKKLLFSGSFDQSIIVWDIGGNKGTAFELQGHSSKVEALFYCNQSCQLFSSGEDSRLVVWNMAAKRQETPEWQESDVCQKCNEPFFWNIKEMWNAKTIGVRQHHCRRCGQALCDKCSCFRSTLPAMGFEFEVRVCETCSQEITDEERAPMATFHDVKQNVVSMHIDEVKGQLVTCGTDRVIKLWDVTSLLM</sequence>
<feature type="repeat" description="WD" evidence="9">
    <location>
        <begin position="371"/>
        <end position="409"/>
    </location>
</feature>
<evidence type="ECO:0000313" key="11">
    <source>
        <dbReference type="EMBL" id="KAJ8030607.1"/>
    </source>
</evidence>